<organism evidence="3 4">
    <name type="scientific">Nitzschia inconspicua</name>
    <dbReference type="NCBI Taxonomy" id="303405"/>
    <lineage>
        <taxon>Eukaryota</taxon>
        <taxon>Sar</taxon>
        <taxon>Stramenopiles</taxon>
        <taxon>Ochrophyta</taxon>
        <taxon>Bacillariophyta</taxon>
        <taxon>Bacillariophyceae</taxon>
        <taxon>Bacillariophycidae</taxon>
        <taxon>Bacillariales</taxon>
        <taxon>Bacillariaceae</taxon>
        <taxon>Nitzschia</taxon>
    </lineage>
</organism>
<evidence type="ECO:0000256" key="2">
    <source>
        <dbReference type="SAM" id="Phobius"/>
    </source>
</evidence>
<accession>A0A9K3KLW6</accession>
<comment type="caution">
    <text evidence="3">The sequence shown here is derived from an EMBL/GenBank/DDBJ whole genome shotgun (WGS) entry which is preliminary data.</text>
</comment>
<dbReference type="PANTHER" id="PTHR38409">
    <property type="entry name" value="MDM10-COMPLEMENTING PROTEIN 1"/>
    <property type="match status" value="1"/>
</dbReference>
<evidence type="ECO:0000313" key="3">
    <source>
        <dbReference type="EMBL" id="KAG7345781.1"/>
    </source>
</evidence>
<keyword evidence="2" id="KW-1133">Transmembrane helix</keyword>
<feature type="transmembrane region" description="Helical" evidence="2">
    <location>
        <begin position="128"/>
        <end position="152"/>
    </location>
</feature>
<reference evidence="3" key="1">
    <citation type="journal article" date="2021" name="Sci. Rep.">
        <title>Diploid genomic architecture of Nitzschia inconspicua, an elite biomass production diatom.</title>
        <authorList>
            <person name="Oliver A."/>
            <person name="Podell S."/>
            <person name="Pinowska A."/>
            <person name="Traller J.C."/>
            <person name="Smith S.R."/>
            <person name="McClure R."/>
            <person name="Beliaev A."/>
            <person name="Bohutskyi P."/>
            <person name="Hill E.A."/>
            <person name="Rabines A."/>
            <person name="Zheng H."/>
            <person name="Allen L.Z."/>
            <person name="Kuo A."/>
            <person name="Grigoriev I.V."/>
            <person name="Allen A.E."/>
            <person name="Hazlebeck D."/>
            <person name="Allen E.E."/>
        </authorList>
    </citation>
    <scope>NUCLEOTIDE SEQUENCE</scope>
    <source>
        <strain evidence="3">Hildebrandi</strain>
    </source>
</reference>
<protein>
    <submittedName>
        <fullName evidence="3">DUF1691 domain containing protein</fullName>
    </submittedName>
</protein>
<reference evidence="3" key="2">
    <citation type="submission" date="2021-04" db="EMBL/GenBank/DDBJ databases">
        <authorList>
            <person name="Podell S."/>
        </authorList>
    </citation>
    <scope>NUCLEOTIDE SEQUENCE</scope>
    <source>
        <strain evidence="3">Hildebrandi</strain>
    </source>
</reference>
<feature type="compositionally biased region" description="Polar residues" evidence="1">
    <location>
        <begin position="92"/>
        <end position="101"/>
    </location>
</feature>
<keyword evidence="2" id="KW-0472">Membrane</keyword>
<dbReference type="EMBL" id="JAGRRH010000022">
    <property type="protein sequence ID" value="KAG7345781.1"/>
    <property type="molecule type" value="Genomic_DNA"/>
</dbReference>
<name>A0A9K3KLW6_9STRA</name>
<feature type="transmembrane region" description="Helical" evidence="2">
    <location>
        <begin position="53"/>
        <end position="70"/>
    </location>
</feature>
<gene>
    <name evidence="3" type="ORF">IV203_033312</name>
</gene>
<evidence type="ECO:0000256" key="1">
    <source>
        <dbReference type="SAM" id="MobiDB-lite"/>
    </source>
</evidence>
<feature type="region of interest" description="Disordered" evidence="1">
    <location>
        <begin position="83"/>
        <end position="112"/>
    </location>
</feature>
<dbReference type="GO" id="GO:0055088">
    <property type="term" value="P:lipid homeostasis"/>
    <property type="evidence" value="ECO:0007669"/>
    <property type="project" value="InterPro"/>
</dbReference>
<dbReference type="AlphaFoldDB" id="A0A9K3KLW6"/>
<keyword evidence="4" id="KW-1185">Reference proteome</keyword>
<keyword evidence="2" id="KW-0812">Transmembrane</keyword>
<evidence type="ECO:0000313" key="4">
    <source>
        <dbReference type="Proteomes" id="UP000693970"/>
    </source>
</evidence>
<dbReference type="OrthoDB" id="43083at2759"/>
<feature type="transmembrane region" description="Helical" evidence="2">
    <location>
        <begin position="172"/>
        <end position="194"/>
    </location>
</feature>
<proteinExistence type="predicted"/>
<dbReference type="Proteomes" id="UP000693970">
    <property type="component" value="Unassembled WGS sequence"/>
</dbReference>
<dbReference type="InterPro" id="IPR039960">
    <property type="entry name" value="MCP1"/>
</dbReference>
<feature type="transmembrane region" description="Helical" evidence="2">
    <location>
        <begin position="12"/>
        <end position="33"/>
    </location>
</feature>
<sequence length="263" mass="30145">MTTSTATFKQIQAASGLFMAIFVTMHLVNHYFLNSSYERAHSIMTLLRQVYQNPVFEVLFYVAMMTHFFANYHTFQSRSKVTKLHDKKKNDNQSSSITIGSNNKNKKKQVTTKDHHNIVDYELKGHRYAGYTLSLLVVAHVLAVRLVPLVYFDNAQDFDYSFAAMAIVLFPYQFFTIYYILLGMAGGWHLIYGVRSAIATLRGRSVQGTTFPMPLKAFASISHILLISAVLALAKYATTTTEWSEQQEKLHRTFFQLLRIQVQ</sequence>
<dbReference type="PANTHER" id="PTHR38409:SF1">
    <property type="entry name" value="MITOCHONDRIAL ADAPTER PROTEIN MCP1"/>
    <property type="match status" value="1"/>
</dbReference>